<dbReference type="Proteomes" id="UP001162483">
    <property type="component" value="Unassembled WGS sequence"/>
</dbReference>
<name>A0ABN9DQS0_9NEOB</name>
<comment type="caution">
    <text evidence="1">The sequence shown here is derived from an EMBL/GenBank/DDBJ whole genome shotgun (WGS) entry which is preliminary data.</text>
</comment>
<evidence type="ECO:0000313" key="1">
    <source>
        <dbReference type="EMBL" id="CAI9574979.1"/>
    </source>
</evidence>
<accession>A0ABN9DQS0</accession>
<keyword evidence="2" id="KW-1185">Reference proteome</keyword>
<sequence length="162" mass="18507">MQLTKDDLKPSTSLETVQVSSLPSHAESVFSNKNTKALREIEPKCSNKLCIKDCKVFLTKCGSKETKMLLSNEISSDRSTKCTVKSGLELNPSFSTKYGFRVGKILTKRRCFKKVNALQCRYEMCLRKVRRAVKRYSHCDTSILQERKKHMKVAFCLGKKQS</sequence>
<gene>
    <name evidence="1" type="ORF">SPARVUS_LOCUS8073637</name>
</gene>
<proteinExistence type="predicted"/>
<organism evidence="1 2">
    <name type="scientific">Staurois parvus</name>
    <dbReference type="NCBI Taxonomy" id="386267"/>
    <lineage>
        <taxon>Eukaryota</taxon>
        <taxon>Metazoa</taxon>
        <taxon>Chordata</taxon>
        <taxon>Craniata</taxon>
        <taxon>Vertebrata</taxon>
        <taxon>Euteleostomi</taxon>
        <taxon>Amphibia</taxon>
        <taxon>Batrachia</taxon>
        <taxon>Anura</taxon>
        <taxon>Neobatrachia</taxon>
        <taxon>Ranoidea</taxon>
        <taxon>Ranidae</taxon>
        <taxon>Staurois</taxon>
    </lineage>
</organism>
<reference evidence="1" key="1">
    <citation type="submission" date="2023-05" db="EMBL/GenBank/DDBJ databases">
        <authorList>
            <person name="Stuckert A."/>
        </authorList>
    </citation>
    <scope>NUCLEOTIDE SEQUENCE</scope>
</reference>
<evidence type="ECO:0000313" key="2">
    <source>
        <dbReference type="Proteomes" id="UP001162483"/>
    </source>
</evidence>
<dbReference type="EMBL" id="CATNWA010014706">
    <property type="protein sequence ID" value="CAI9574979.1"/>
    <property type="molecule type" value="Genomic_DNA"/>
</dbReference>
<protein>
    <submittedName>
        <fullName evidence="1">Uncharacterized protein</fullName>
    </submittedName>
</protein>